<dbReference type="NCBIfam" id="TIGR00099">
    <property type="entry name" value="Cof-subfamily"/>
    <property type="match status" value="1"/>
</dbReference>
<gene>
    <name evidence="1" type="ORF">D2A34_08515</name>
</gene>
<dbReference type="SFLD" id="SFLDS00003">
    <property type="entry name" value="Haloacid_Dehalogenase"/>
    <property type="match status" value="1"/>
</dbReference>
<dbReference type="NCBIfam" id="TIGR01484">
    <property type="entry name" value="HAD-SF-IIB"/>
    <property type="match status" value="1"/>
</dbReference>
<dbReference type="PROSITE" id="PS01228">
    <property type="entry name" value="COF_1"/>
    <property type="match status" value="1"/>
</dbReference>
<dbReference type="GO" id="GO:0050308">
    <property type="term" value="F:sugar-phosphatase activity"/>
    <property type="evidence" value="ECO:0007669"/>
    <property type="project" value="UniProtKB-EC"/>
</dbReference>
<comment type="caution">
    <text evidence="1">The sequence shown here is derived from an EMBL/GenBank/DDBJ whole genome shotgun (WGS) entry which is preliminary data.</text>
</comment>
<reference evidence="1 2" key="1">
    <citation type="submission" date="2018-08" db="EMBL/GenBank/DDBJ databases">
        <title>Genome of Clostridium chromiireducens C1, DSM12136.</title>
        <authorList>
            <person name="Xing M."/>
            <person name="Wei Y."/>
            <person name="Ang E.L."/>
            <person name="Zhao H."/>
            <person name="Zhang Y."/>
        </authorList>
    </citation>
    <scope>NUCLEOTIDE SEQUENCE [LARGE SCALE GENOMIC DNA]</scope>
    <source>
        <strain evidence="1 2">C1</strain>
    </source>
</reference>
<evidence type="ECO:0000313" key="2">
    <source>
        <dbReference type="Proteomes" id="UP000265930"/>
    </source>
</evidence>
<keyword evidence="1" id="KW-0378">Hydrolase</keyword>
<dbReference type="Gene3D" id="3.40.50.1000">
    <property type="entry name" value="HAD superfamily/HAD-like"/>
    <property type="match status" value="1"/>
</dbReference>
<dbReference type="SFLD" id="SFLDG01140">
    <property type="entry name" value="C2.B:_Phosphomannomutase_and_P"/>
    <property type="match status" value="1"/>
</dbReference>
<dbReference type="EC" id="3.1.3.23" evidence="1"/>
<dbReference type="EMBL" id="QXDJ01000002">
    <property type="protein sequence ID" value="RII35239.1"/>
    <property type="molecule type" value="Genomic_DNA"/>
</dbReference>
<name>A0A399ISF5_9CLOT</name>
<dbReference type="AlphaFoldDB" id="A0A399ISF5"/>
<dbReference type="PRINTS" id="PR00119">
    <property type="entry name" value="CATATPASE"/>
</dbReference>
<dbReference type="InterPro" id="IPR036412">
    <property type="entry name" value="HAD-like_sf"/>
</dbReference>
<dbReference type="CDD" id="cd07516">
    <property type="entry name" value="HAD_Pase"/>
    <property type="match status" value="1"/>
</dbReference>
<dbReference type="PANTHER" id="PTHR10000">
    <property type="entry name" value="PHOSPHOSERINE PHOSPHATASE"/>
    <property type="match status" value="1"/>
</dbReference>
<dbReference type="GO" id="GO:0000287">
    <property type="term" value="F:magnesium ion binding"/>
    <property type="evidence" value="ECO:0007669"/>
    <property type="project" value="TreeGrafter"/>
</dbReference>
<dbReference type="SUPFAM" id="SSF56784">
    <property type="entry name" value="HAD-like"/>
    <property type="match status" value="1"/>
</dbReference>
<proteinExistence type="predicted"/>
<dbReference type="InterPro" id="IPR000150">
    <property type="entry name" value="Cof"/>
</dbReference>
<sequence length="272" mass="29812">MYKLIALDMDGTLLTSDKKVSESNEAAIKAAEKKGVKIVLASGRPLAGLTRYLEELDLLKGDDFVLSFNGGLVQNTKTGEIVSKVSLKGSDLKYIYEISKSLNINIHAFSAKEGLIAPKASKYTEYEATLNGIDFTIKDFSEVDDDEDIIKVMMIDPQEMLDPAIEKLPNEVYEKYSVFKSAPFFLEFTNKEVDKGLGLKRLGEHLGIKQEEIIACGDAGNDLSMVKYAGLGVAMGNATDEVKEAAEFITSSNDEDGIALVIEKFILNESVE</sequence>
<dbReference type="GO" id="GO:0005829">
    <property type="term" value="C:cytosol"/>
    <property type="evidence" value="ECO:0007669"/>
    <property type="project" value="TreeGrafter"/>
</dbReference>
<organism evidence="1 2">
    <name type="scientific">Clostridium chromiireducens</name>
    <dbReference type="NCBI Taxonomy" id="225345"/>
    <lineage>
        <taxon>Bacteria</taxon>
        <taxon>Bacillati</taxon>
        <taxon>Bacillota</taxon>
        <taxon>Clostridia</taxon>
        <taxon>Eubacteriales</taxon>
        <taxon>Clostridiaceae</taxon>
        <taxon>Clostridium</taxon>
    </lineage>
</organism>
<dbReference type="PANTHER" id="PTHR10000:SF8">
    <property type="entry name" value="HAD SUPERFAMILY HYDROLASE-LIKE, TYPE 3"/>
    <property type="match status" value="1"/>
</dbReference>
<dbReference type="Gene3D" id="3.30.1240.10">
    <property type="match status" value="1"/>
</dbReference>
<dbReference type="RefSeq" id="WP_119366327.1">
    <property type="nucleotide sequence ID" value="NZ_JBLZIA010000003.1"/>
</dbReference>
<accession>A0A399ISF5</accession>
<dbReference type="InterPro" id="IPR023214">
    <property type="entry name" value="HAD_sf"/>
</dbReference>
<dbReference type="Proteomes" id="UP000265930">
    <property type="component" value="Unassembled WGS sequence"/>
</dbReference>
<dbReference type="SFLD" id="SFLDG01144">
    <property type="entry name" value="C2.B.4:_PGP_Like"/>
    <property type="match status" value="1"/>
</dbReference>
<protein>
    <submittedName>
        <fullName evidence="1">Sugar-phosphatase</fullName>
        <ecNumber evidence="1">3.1.3.23</ecNumber>
    </submittedName>
</protein>
<dbReference type="NCBIfam" id="NF007806">
    <property type="entry name" value="PRK10513.1"/>
    <property type="match status" value="1"/>
</dbReference>
<dbReference type="InterPro" id="IPR006379">
    <property type="entry name" value="HAD-SF_hydro_IIB"/>
</dbReference>
<evidence type="ECO:0000313" key="1">
    <source>
        <dbReference type="EMBL" id="RII35239.1"/>
    </source>
</evidence>
<dbReference type="Pfam" id="PF08282">
    <property type="entry name" value="Hydrolase_3"/>
    <property type="match status" value="1"/>
</dbReference>